<evidence type="ECO:0000259" key="1">
    <source>
        <dbReference type="SMART" id="SM00858"/>
    </source>
</evidence>
<dbReference type="CDD" id="cd11614">
    <property type="entry name" value="SAF_CpaB_FlgA_like"/>
    <property type="match status" value="1"/>
</dbReference>
<dbReference type="Pfam" id="PF08666">
    <property type="entry name" value="SAF"/>
    <property type="match status" value="1"/>
</dbReference>
<dbReference type="Pfam" id="PF16976">
    <property type="entry name" value="RcpC"/>
    <property type="match status" value="1"/>
</dbReference>
<proteinExistence type="predicted"/>
<keyword evidence="3" id="KW-1185">Reference proteome</keyword>
<reference evidence="2 3" key="1">
    <citation type="submission" date="2016-10" db="EMBL/GenBank/DDBJ databases">
        <authorList>
            <person name="Varghese N."/>
            <person name="Submissions S."/>
        </authorList>
    </citation>
    <scope>NUCLEOTIDE SEQUENCE [LARGE SCALE GENOMIC DNA]</scope>
    <source>
        <strain evidence="2 3">DSM 16392</strain>
    </source>
</reference>
<dbReference type="NCBIfam" id="TIGR03177">
    <property type="entry name" value="pilus_cpaB"/>
    <property type="match status" value="1"/>
</dbReference>
<dbReference type="RefSeq" id="WP_093518861.1">
    <property type="nucleotide sequence ID" value="NZ_FOSK01000004.1"/>
</dbReference>
<dbReference type="Proteomes" id="UP000199598">
    <property type="component" value="Unassembled WGS sequence"/>
</dbReference>
<dbReference type="EMBL" id="FOSK01000004">
    <property type="protein sequence ID" value="SFK35330.1"/>
    <property type="molecule type" value="Genomic_DNA"/>
</dbReference>
<evidence type="ECO:0000313" key="3">
    <source>
        <dbReference type="Proteomes" id="UP000199598"/>
    </source>
</evidence>
<dbReference type="SMART" id="SM00858">
    <property type="entry name" value="SAF"/>
    <property type="match status" value="1"/>
</dbReference>
<dbReference type="InterPro" id="IPR017592">
    <property type="entry name" value="Pilus_assmbl_Flp-typ_CpaB"/>
</dbReference>
<comment type="caution">
    <text evidence="2">The sequence shown here is derived from an EMBL/GenBank/DDBJ whole genome shotgun (WGS) entry which is preliminary data.</text>
</comment>
<gene>
    <name evidence="2" type="ORF">SAMN04488518_104231</name>
</gene>
<dbReference type="InterPro" id="IPR031571">
    <property type="entry name" value="RcpC_dom"/>
</dbReference>
<organism evidence="2 3">
    <name type="scientific">Pseudovibrio ascidiaceicola</name>
    <dbReference type="NCBI Taxonomy" id="285279"/>
    <lineage>
        <taxon>Bacteria</taxon>
        <taxon>Pseudomonadati</taxon>
        <taxon>Pseudomonadota</taxon>
        <taxon>Alphaproteobacteria</taxon>
        <taxon>Hyphomicrobiales</taxon>
        <taxon>Stappiaceae</taxon>
        <taxon>Pseudovibrio</taxon>
    </lineage>
</organism>
<feature type="domain" description="SAF" evidence="1">
    <location>
        <begin position="45"/>
        <end position="113"/>
    </location>
</feature>
<dbReference type="InterPro" id="IPR013974">
    <property type="entry name" value="SAF"/>
</dbReference>
<protein>
    <submittedName>
        <fullName evidence="2">Pilus assembly protein CpaB</fullName>
    </submittedName>
</protein>
<name>A0A1I3YU85_9HYPH</name>
<sequence>MKASRLLVLIIALSAGGLAAWLNLSSGSREQSPTIVVQEQEIPSLEILVAAQDLKVGTSLTEGDLAWAKWPEESVSDGVILRRSSPNADNEFLGQIIKAAMFGGEPIRAERLIDTEKGFLAAILPKGKRAVAVPVDAVSTAGGFILPGDKVDVLVTMQAKKRDDGVISETLLENIKVLAIDTTTASENSEKAMSPDQTATLELFPHEAETIARATQMGTLSLSLRSAADSKDGVKQPPRVKGGVKFVKYGIASQSVNGN</sequence>
<evidence type="ECO:0000313" key="2">
    <source>
        <dbReference type="EMBL" id="SFK35330.1"/>
    </source>
</evidence>
<accession>A0A1I3YU85</accession>